<feature type="transmembrane region" description="Helical" evidence="1">
    <location>
        <begin position="68"/>
        <end position="84"/>
    </location>
</feature>
<keyword evidence="1" id="KW-0472">Membrane</keyword>
<evidence type="ECO:0000313" key="2">
    <source>
        <dbReference type="EMBL" id="MBM7701980.1"/>
    </source>
</evidence>
<keyword evidence="1" id="KW-0812">Transmembrane</keyword>
<dbReference type="Proteomes" id="UP000809829">
    <property type="component" value="Unassembled WGS sequence"/>
</dbReference>
<dbReference type="EMBL" id="JAFBFC010000001">
    <property type="protein sequence ID" value="MBM7701980.1"/>
    <property type="molecule type" value="Genomic_DNA"/>
</dbReference>
<accession>A0ABS2QR98</accession>
<gene>
    <name evidence="2" type="ORF">JOC83_000806</name>
</gene>
<evidence type="ECO:0000256" key="1">
    <source>
        <dbReference type="SAM" id="Phobius"/>
    </source>
</evidence>
<dbReference type="Pfam" id="PF04307">
    <property type="entry name" value="YdjM"/>
    <property type="match status" value="1"/>
</dbReference>
<name>A0ABS2QR98_9BACI</name>
<organism evidence="2 3">
    <name type="scientific">Priestia iocasae</name>
    <dbReference type="NCBI Taxonomy" id="2291674"/>
    <lineage>
        <taxon>Bacteria</taxon>
        <taxon>Bacillati</taxon>
        <taxon>Bacillota</taxon>
        <taxon>Bacilli</taxon>
        <taxon>Bacillales</taxon>
        <taxon>Bacillaceae</taxon>
        <taxon>Priestia</taxon>
    </lineage>
</organism>
<feature type="transmembrane region" description="Helical" evidence="1">
    <location>
        <begin position="127"/>
        <end position="152"/>
    </location>
</feature>
<reference evidence="2 3" key="1">
    <citation type="submission" date="2021-01" db="EMBL/GenBank/DDBJ databases">
        <title>Genomic Encyclopedia of Type Strains, Phase IV (KMG-IV): sequencing the most valuable type-strain genomes for metagenomic binning, comparative biology and taxonomic classification.</title>
        <authorList>
            <person name="Goeker M."/>
        </authorList>
    </citation>
    <scope>NUCLEOTIDE SEQUENCE [LARGE SCALE GENOMIC DNA]</scope>
    <source>
        <strain evidence="2 3">DSM 104297</strain>
    </source>
</reference>
<comment type="caution">
    <text evidence="2">The sequence shown here is derived from an EMBL/GenBank/DDBJ whole genome shotgun (WGS) entry which is preliminary data.</text>
</comment>
<keyword evidence="1" id="KW-1133">Transmembrane helix</keyword>
<proteinExistence type="predicted"/>
<dbReference type="InterPro" id="IPR007404">
    <property type="entry name" value="YdjM-like"/>
</dbReference>
<keyword evidence="3" id="KW-1185">Reference proteome</keyword>
<sequence length="162" mass="18122">MKYRTHIVTSVAAGAGVVTTTDISFTFPYVIGIALGALIPDIDEPNSFIGRRSFGLARLIKTAFGHRGITHSLLACFLFVLLYQKYPSDFTLGIAIGYAFHIVGDFFSKRGVPLFSPLFKKKMKSPLTYETGGSQETVLFYIALFTLIYFLYEHKLYLQLLS</sequence>
<evidence type="ECO:0000313" key="3">
    <source>
        <dbReference type="Proteomes" id="UP000809829"/>
    </source>
</evidence>
<feature type="transmembrane region" description="Helical" evidence="1">
    <location>
        <begin position="90"/>
        <end position="107"/>
    </location>
</feature>
<dbReference type="PANTHER" id="PTHR35531">
    <property type="entry name" value="INNER MEMBRANE PROTEIN YBCI-RELATED"/>
    <property type="match status" value="1"/>
</dbReference>
<dbReference type="RefSeq" id="WP_205184113.1">
    <property type="nucleotide sequence ID" value="NZ_JAFBFC010000001.1"/>
</dbReference>
<dbReference type="PANTHER" id="PTHR35531:SF1">
    <property type="entry name" value="INNER MEMBRANE PROTEIN YBCI-RELATED"/>
    <property type="match status" value="1"/>
</dbReference>
<protein>
    <submittedName>
        <fullName evidence="2">Inner membrane protein</fullName>
    </submittedName>
</protein>